<comment type="caution">
    <text evidence="2">The sequence shown here is derived from an EMBL/GenBank/DDBJ whole genome shotgun (WGS) entry which is preliminary data.</text>
</comment>
<feature type="transmembrane region" description="Helical" evidence="1">
    <location>
        <begin position="135"/>
        <end position="153"/>
    </location>
</feature>
<feature type="transmembrane region" description="Helical" evidence="1">
    <location>
        <begin position="104"/>
        <end position="123"/>
    </location>
</feature>
<organism evidence="2 3">
    <name type="scientific">Engystomops pustulosus</name>
    <name type="common">Tungara frog</name>
    <name type="synonym">Physalaemus pustulosus</name>
    <dbReference type="NCBI Taxonomy" id="76066"/>
    <lineage>
        <taxon>Eukaryota</taxon>
        <taxon>Metazoa</taxon>
        <taxon>Chordata</taxon>
        <taxon>Craniata</taxon>
        <taxon>Vertebrata</taxon>
        <taxon>Euteleostomi</taxon>
        <taxon>Amphibia</taxon>
        <taxon>Batrachia</taxon>
        <taxon>Anura</taxon>
        <taxon>Neobatrachia</taxon>
        <taxon>Hyloidea</taxon>
        <taxon>Leptodactylidae</taxon>
        <taxon>Leiuperinae</taxon>
        <taxon>Engystomops</taxon>
    </lineage>
</organism>
<gene>
    <name evidence="2" type="ORF">GDO81_012080</name>
</gene>
<keyword evidence="3" id="KW-1185">Reference proteome</keyword>
<feature type="transmembrane region" description="Helical" evidence="1">
    <location>
        <begin position="71"/>
        <end position="92"/>
    </location>
</feature>
<evidence type="ECO:0000313" key="3">
    <source>
        <dbReference type="Proteomes" id="UP000824782"/>
    </source>
</evidence>
<proteinExistence type="predicted"/>
<name>A0AAV7BJH6_ENGPU</name>
<protein>
    <submittedName>
        <fullName evidence="2">Uncharacterized protein</fullName>
    </submittedName>
</protein>
<reference evidence="2" key="1">
    <citation type="thesis" date="2020" institute="ProQuest LLC" country="789 East Eisenhower Parkway, Ann Arbor, MI, USA">
        <title>Comparative Genomics and Chromosome Evolution.</title>
        <authorList>
            <person name="Mudd A.B."/>
        </authorList>
    </citation>
    <scope>NUCLEOTIDE SEQUENCE</scope>
    <source>
        <strain evidence="2">237g6f4</strain>
        <tissue evidence="2">Blood</tissue>
    </source>
</reference>
<keyword evidence="1" id="KW-1133">Transmembrane helix</keyword>
<dbReference type="EMBL" id="WNYA01000005">
    <property type="protein sequence ID" value="KAG8572542.1"/>
    <property type="molecule type" value="Genomic_DNA"/>
</dbReference>
<dbReference type="Proteomes" id="UP000824782">
    <property type="component" value="Unassembled WGS sequence"/>
</dbReference>
<accession>A0AAV7BJH6</accession>
<keyword evidence="1" id="KW-0472">Membrane</keyword>
<keyword evidence="1" id="KW-0812">Transmembrane</keyword>
<evidence type="ECO:0000313" key="2">
    <source>
        <dbReference type="EMBL" id="KAG8572542.1"/>
    </source>
</evidence>
<dbReference type="AlphaFoldDB" id="A0AAV7BJH6"/>
<sequence length="174" mass="19613">MVAISDSTSLLPLGYLKKNCTVKIVRKTFNVKLLLSHPICLAIYSGTPPGMSLIDVCAFHIMYLTTRSSRYVTFCFGSDYFILMGGTTSPVLGMQGLWHTAGTHWGTCIIEFLLPLFIVCSYVSESEIKKNKCFFVNLLVLIFFQLFRHFLAFSKTCFEVSMGQLNFDLCLKSL</sequence>
<evidence type="ECO:0000256" key="1">
    <source>
        <dbReference type="SAM" id="Phobius"/>
    </source>
</evidence>